<dbReference type="AlphaFoldDB" id="A0A2P2Q6B5"/>
<name>A0A2P2Q6B5_RHIMU</name>
<proteinExistence type="predicted"/>
<organism evidence="1">
    <name type="scientific">Rhizophora mucronata</name>
    <name type="common">Asiatic mangrove</name>
    <dbReference type="NCBI Taxonomy" id="61149"/>
    <lineage>
        <taxon>Eukaryota</taxon>
        <taxon>Viridiplantae</taxon>
        <taxon>Streptophyta</taxon>
        <taxon>Embryophyta</taxon>
        <taxon>Tracheophyta</taxon>
        <taxon>Spermatophyta</taxon>
        <taxon>Magnoliopsida</taxon>
        <taxon>eudicotyledons</taxon>
        <taxon>Gunneridae</taxon>
        <taxon>Pentapetalae</taxon>
        <taxon>rosids</taxon>
        <taxon>fabids</taxon>
        <taxon>Malpighiales</taxon>
        <taxon>Rhizophoraceae</taxon>
        <taxon>Rhizophora</taxon>
    </lineage>
</organism>
<dbReference type="EMBL" id="GGEC01081996">
    <property type="protein sequence ID" value="MBX62480.1"/>
    <property type="molecule type" value="Transcribed_RNA"/>
</dbReference>
<protein>
    <submittedName>
        <fullName evidence="1">Uncharacterized protein</fullName>
    </submittedName>
</protein>
<evidence type="ECO:0000313" key="1">
    <source>
        <dbReference type="EMBL" id="MBX62480.1"/>
    </source>
</evidence>
<sequence>MQFMEDIINWRMPRGLYSCCMSLLDTRSQLKKGMSKLGKRGGS</sequence>
<reference evidence="1" key="1">
    <citation type="submission" date="2018-02" db="EMBL/GenBank/DDBJ databases">
        <title>Rhizophora mucronata_Transcriptome.</title>
        <authorList>
            <person name="Meera S.P."/>
            <person name="Sreeshan A."/>
            <person name="Augustine A."/>
        </authorList>
    </citation>
    <scope>NUCLEOTIDE SEQUENCE</scope>
    <source>
        <tissue evidence="1">Leaf</tissue>
    </source>
</reference>
<accession>A0A2P2Q6B5</accession>